<dbReference type="AlphaFoldDB" id="A0A7V7PKC6"/>
<dbReference type="EMBL" id="VZDO01000025">
    <property type="protein sequence ID" value="KAB0676209.1"/>
    <property type="molecule type" value="Genomic_DNA"/>
</dbReference>
<evidence type="ECO:0000256" key="1">
    <source>
        <dbReference type="SAM" id="MobiDB-lite"/>
    </source>
</evidence>
<dbReference type="Proteomes" id="UP000432089">
    <property type="component" value="Unassembled WGS sequence"/>
</dbReference>
<gene>
    <name evidence="2" type="ORF">F6X38_21965</name>
</gene>
<name>A0A7V7PKC6_9HYPH</name>
<accession>A0A7V7PKC6</accession>
<protein>
    <submittedName>
        <fullName evidence="2">Uncharacterized protein</fullName>
    </submittedName>
</protein>
<proteinExistence type="predicted"/>
<keyword evidence="3" id="KW-1185">Reference proteome</keyword>
<evidence type="ECO:0000313" key="2">
    <source>
        <dbReference type="EMBL" id="KAB0676209.1"/>
    </source>
</evidence>
<organism evidence="2 3">
    <name type="scientific">Plantimonas leprariae</name>
    <dbReference type="NCBI Taxonomy" id="2615207"/>
    <lineage>
        <taxon>Bacteria</taxon>
        <taxon>Pseudomonadati</taxon>
        <taxon>Pseudomonadota</taxon>
        <taxon>Alphaproteobacteria</taxon>
        <taxon>Hyphomicrobiales</taxon>
        <taxon>Aurantimonadaceae</taxon>
        <taxon>Plantimonas</taxon>
    </lineage>
</organism>
<dbReference type="RefSeq" id="WP_150973644.1">
    <property type="nucleotide sequence ID" value="NZ_VZDO01000025.1"/>
</dbReference>
<feature type="compositionally biased region" description="Acidic residues" evidence="1">
    <location>
        <begin position="110"/>
        <end position="122"/>
    </location>
</feature>
<comment type="caution">
    <text evidence="2">The sequence shown here is derived from an EMBL/GenBank/DDBJ whole genome shotgun (WGS) entry which is preliminary data.</text>
</comment>
<evidence type="ECO:0000313" key="3">
    <source>
        <dbReference type="Proteomes" id="UP000432089"/>
    </source>
</evidence>
<sequence>MASIDFGHDKARLLLSRQSADADAYFQDRVDAPFRQVGPGAGTALEKTEEERPRARVRRRFVVDAYDMLPNLKVHCADPPERAASPTLSISLLACGSAGPRLPAAVADAPDNELSDGDEDETDGKSISNLQVKESAGTSSRRTVLSQVDRLRRASRSRSFMAMTTSLND</sequence>
<reference evidence="2 3" key="1">
    <citation type="submission" date="2019-09" db="EMBL/GenBank/DDBJ databases">
        <title>YIM 132180 draft genome.</title>
        <authorList>
            <person name="Zhang K."/>
        </authorList>
    </citation>
    <scope>NUCLEOTIDE SEQUENCE [LARGE SCALE GENOMIC DNA]</scope>
    <source>
        <strain evidence="2 3">YIM 132180</strain>
    </source>
</reference>
<feature type="region of interest" description="Disordered" evidence="1">
    <location>
        <begin position="104"/>
        <end position="149"/>
    </location>
</feature>
<feature type="compositionally biased region" description="Polar residues" evidence="1">
    <location>
        <begin position="125"/>
        <end position="146"/>
    </location>
</feature>